<gene>
    <name evidence="10" type="primary">LOC106065839</name>
</gene>
<dbReference type="Gene3D" id="2.60.120.620">
    <property type="entry name" value="q2cbj1_9rhob like domain"/>
    <property type="match status" value="1"/>
</dbReference>
<keyword evidence="3" id="KW-0847">Vitamin C</keyword>
<proteinExistence type="predicted"/>
<dbReference type="SMART" id="SM00702">
    <property type="entry name" value="P4Hc"/>
    <property type="match status" value="1"/>
</dbReference>
<evidence type="ECO:0000256" key="5">
    <source>
        <dbReference type="ARBA" id="ARBA00023002"/>
    </source>
</evidence>
<reference evidence="10" key="1">
    <citation type="submission" date="2025-08" db="UniProtKB">
        <authorList>
            <consortium name="RefSeq"/>
        </authorList>
    </citation>
    <scope>IDENTIFICATION</scope>
</reference>
<evidence type="ECO:0000259" key="8">
    <source>
        <dbReference type="PROSITE" id="PS51471"/>
    </source>
</evidence>
<dbReference type="InterPro" id="IPR005123">
    <property type="entry name" value="Oxoglu/Fe-dep_dioxygenase_dom"/>
</dbReference>
<sequence length="417" mass="48326">MEHLLECLAPILFIWLSVIGVCICICVNNNVSKRKIVFKCNCINLLGKNHIKIVVEHKFVVSSRYIIMSKVQPEYICSCFFTQNIFIKKYKIHVKYINDDQFENEFRQVLRMKGCSTTNQYEEALYEVHKEVSLRKSYHKKFLDNYLYIQRHYTKLYPDIWTLRQTFLDSRFLTIAAEAKKPTQTKESLLSCIMHNGGDITECEVYKMPIFTTELCLMLINEIQNFNNFPCEKTRPNTMNKYGISLDEMGLSQGLLIPLIADYLQFIAKCLFPQWTGHAIDSFKAFVVKYESDLDTELSKHFDNAEVTMNISLNSKFEGGDLQFYSSSLNRSVDISHESNLQMSHKEGYGVMHCGRQYHSALPIIAGIRYNLIIWMRSSTVRNICPMCNQTPDLVQVPIAGDGFIPIPKTRSQCHLL</sequence>
<evidence type="ECO:0000256" key="3">
    <source>
        <dbReference type="ARBA" id="ARBA00022896"/>
    </source>
</evidence>
<dbReference type="OMA" id="TIMEIYA"/>
<dbReference type="OrthoDB" id="1736837at2759"/>
<dbReference type="Proteomes" id="UP001165740">
    <property type="component" value="Chromosome 1"/>
</dbReference>
<feature type="domain" description="Fe2OG dioxygenase" evidence="8">
    <location>
        <begin position="281"/>
        <end position="378"/>
    </location>
</feature>
<dbReference type="GO" id="GO:0016705">
    <property type="term" value="F:oxidoreductase activity, acting on paired donors, with incorporation or reduction of molecular oxygen"/>
    <property type="evidence" value="ECO:0007669"/>
    <property type="project" value="InterPro"/>
</dbReference>
<evidence type="ECO:0000256" key="2">
    <source>
        <dbReference type="ARBA" id="ARBA00022723"/>
    </source>
</evidence>
<evidence type="ECO:0000313" key="9">
    <source>
        <dbReference type="Proteomes" id="UP001165740"/>
    </source>
</evidence>
<keyword evidence="7" id="KW-0472">Membrane</keyword>
<keyword evidence="2" id="KW-0479">Metal-binding</keyword>
<dbReference type="RefSeq" id="XP_055865474.1">
    <property type="nucleotide sequence ID" value="XM_056009499.1"/>
</dbReference>
<comment type="cofactor">
    <cofactor evidence="1">
        <name>L-ascorbate</name>
        <dbReference type="ChEBI" id="CHEBI:38290"/>
    </cofactor>
</comment>
<evidence type="ECO:0000256" key="7">
    <source>
        <dbReference type="SAM" id="Phobius"/>
    </source>
</evidence>
<name>A0A9W2YRX2_BIOGL</name>
<dbReference type="GO" id="GO:0005506">
    <property type="term" value="F:iron ion binding"/>
    <property type="evidence" value="ECO:0007669"/>
    <property type="project" value="InterPro"/>
</dbReference>
<dbReference type="GeneID" id="106065839"/>
<evidence type="ECO:0000313" key="10">
    <source>
        <dbReference type="RefSeq" id="XP_055865474.1"/>
    </source>
</evidence>
<keyword evidence="4" id="KW-0223">Dioxygenase</keyword>
<dbReference type="Pfam" id="PF25238">
    <property type="entry name" value="OGFOD2-like"/>
    <property type="match status" value="1"/>
</dbReference>
<keyword evidence="5" id="KW-0560">Oxidoreductase</keyword>
<evidence type="ECO:0000256" key="6">
    <source>
        <dbReference type="ARBA" id="ARBA00023004"/>
    </source>
</evidence>
<keyword evidence="7" id="KW-1133">Transmembrane helix</keyword>
<dbReference type="PROSITE" id="PS51471">
    <property type="entry name" value="FE2OG_OXY"/>
    <property type="match status" value="1"/>
</dbReference>
<keyword evidence="9" id="KW-1185">Reference proteome</keyword>
<dbReference type="GO" id="GO:0031418">
    <property type="term" value="F:L-ascorbic acid binding"/>
    <property type="evidence" value="ECO:0007669"/>
    <property type="project" value="UniProtKB-KW"/>
</dbReference>
<keyword evidence="7" id="KW-0812">Transmembrane</keyword>
<dbReference type="PANTHER" id="PTHR24014">
    <property type="entry name" value="2-OXOGLUTARATE AND IRON-DEPENDENT OXYGENASE DOMAIN-CONTAINING PROTEIN 2"/>
    <property type="match status" value="1"/>
</dbReference>
<evidence type="ECO:0000256" key="1">
    <source>
        <dbReference type="ARBA" id="ARBA00001961"/>
    </source>
</evidence>
<dbReference type="InterPro" id="IPR006620">
    <property type="entry name" value="Pro_4_hyd_alph"/>
</dbReference>
<protein>
    <submittedName>
        <fullName evidence="10">2-oxoglutarate and iron-dependent oxygenase domain-containing protein 2-like isoform X1</fullName>
    </submittedName>
</protein>
<dbReference type="AlphaFoldDB" id="A0A9W2YRX2"/>
<dbReference type="GO" id="GO:0051213">
    <property type="term" value="F:dioxygenase activity"/>
    <property type="evidence" value="ECO:0007669"/>
    <property type="project" value="UniProtKB-KW"/>
</dbReference>
<organism evidence="9 10">
    <name type="scientific">Biomphalaria glabrata</name>
    <name type="common">Bloodfluke planorb</name>
    <name type="synonym">Freshwater snail</name>
    <dbReference type="NCBI Taxonomy" id="6526"/>
    <lineage>
        <taxon>Eukaryota</taxon>
        <taxon>Metazoa</taxon>
        <taxon>Spiralia</taxon>
        <taxon>Lophotrochozoa</taxon>
        <taxon>Mollusca</taxon>
        <taxon>Gastropoda</taxon>
        <taxon>Heterobranchia</taxon>
        <taxon>Euthyneura</taxon>
        <taxon>Panpulmonata</taxon>
        <taxon>Hygrophila</taxon>
        <taxon>Lymnaeoidea</taxon>
        <taxon>Planorbidae</taxon>
        <taxon>Biomphalaria</taxon>
    </lineage>
</organism>
<accession>A0A9W2YRX2</accession>
<evidence type="ECO:0000256" key="4">
    <source>
        <dbReference type="ARBA" id="ARBA00022964"/>
    </source>
</evidence>
<dbReference type="PANTHER" id="PTHR24014:SF4">
    <property type="entry name" value="2-OXOGLUTARATE AND IRON-DEPENDENT OXYGENASE DOMAIN-CONTAINING PROTEIN 2"/>
    <property type="match status" value="1"/>
</dbReference>
<keyword evidence="6" id="KW-0408">Iron</keyword>
<feature type="transmembrane region" description="Helical" evidence="7">
    <location>
        <begin position="12"/>
        <end position="31"/>
    </location>
</feature>